<dbReference type="RefSeq" id="WP_104507317.1">
    <property type="nucleotide sequence ID" value="NZ_JACIGC010000004.1"/>
</dbReference>
<keyword evidence="2" id="KW-1185">Reference proteome</keyword>
<dbReference type="PROSITE" id="PS50110">
    <property type="entry name" value="RESPONSE_REGULATORY"/>
    <property type="match status" value="1"/>
</dbReference>
<dbReference type="InterPro" id="IPR001789">
    <property type="entry name" value="Sig_transdc_resp-reg_receiver"/>
</dbReference>
<dbReference type="PANTHER" id="PTHR43228:SF1">
    <property type="entry name" value="TWO-COMPONENT RESPONSE REGULATOR ARR22"/>
    <property type="match status" value="1"/>
</dbReference>
<dbReference type="OrthoDB" id="9800897at2"/>
<accession>A0A2S6NB85</accession>
<protein>
    <submittedName>
        <fullName evidence="1">Two-component system response regulator</fullName>
    </submittedName>
</protein>
<dbReference type="Proteomes" id="UP000239089">
    <property type="component" value="Unassembled WGS sequence"/>
</dbReference>
<dbReference type="InterPro" id="IPR052048">
    <property type="entry name" value="ST_Response_Regulator"/>
</dbReference>
<reference evidence="1 2" key="1">
    <citation type="journal article" date="2018" name="Arch. Microbiol.">
        <title>New insights into the metabolic potential of the phototrophic purple bacterium Rhodopila globiformis DSM 161(T) from its draft genome sequence and evidence for a vanadium-dependent nitrogenase.</title>
        <authorList>
            <person name="Imhoff J.F."/>
            <person name="Rahn T."/>
            <person name="Kunzel S."/>
            <person name="Neulinger S.C."/>
        </authorList>
    </citation>
    <scope>NUCLEOTIDE SEQUENCE [LARGE SCALE GENOMIC DNA]</scope>
    <source>
        <strain evidence="1 2">DSM 16996</strain>
    </source>
</reference>
<evidence type="ECO:0000313" key="2">
    <source>
        <dbReference type="Proteomes" id="UP000239089"/>
    </source>
</evidence>
<dbReference type="GO" id="GO:0000160">
    <property type="term" value="P:phosphorelay signal transduction system"/>
    <property type="evidence" value="ECO:0007669"/>
    <property type="project" value="InterPro"/>
</dbReference>
<dbReference type="CDD" id="cd17546">
    <property type="entry name" value="REC_hyHK_CKI1_RcsC-like"/>
    <property type="match status" value="1"/>
</dbReference>
<evidence type="ECO:0000313" key="1">
    <source>
        <dbReference type="EMBL" id="PPQ31878.1"/>
    </source>
</evidence>
<proteinExistence type="predicted"/>
<name>A0A2S6NB85_9HYPH</name>
<organism evidence="1 2">
    <name type="scientific">Rhodoblastus sphagnicola</name>
    <dbReference type="NCBI Taxonomy" id="333368"/>
    <lineage>
        <taxon>Bacteria</taxon>
        <taxon>Pseudomonadati</taxon>
        <taxon>Pseudomonadota</taxon>
        <taxon>Alphaproteobacteria</taxon>
        <taxon>Hyphomicrobiales</taxon>
        <taxon>Rhodoblastaceae</taxon>
        <taxon>Rhodoblastus</taxon>
    </lineage>
</organism>
<dbReference type="EMBL" id="NHSJ01000049">
    <property type="protein sequence ID" value="PPQ31878.1"/>
    <property type="molecule type" value="Genomic_DNA"/>
</dbReference>
<dbReference type="Gene3D" id="3.40.50.2300">
    <property type="match status" value="1"/>
</dbReference>
<dbReference type="SUPFAM" id="SSF52172">
    <property type="entry name" value="CheY-like"/>
    <property type="match status" value="1"/>
</dbReference>
<dbReference type="Pfam" id="PF00072">
    <property type="entry name" value="Response_reg"/>
    <property type="match status" value="1"/>
</dbReference>
<dbReference type="PANTHER" id="PTHR43228">
    <property type="entry name" value="TWO-COMPONENT RESPONSE REGULATOR"/>
    <property type="match status" value="1"/>
</dbReference>
<comment type="caution">
    <text evidence="1">The sequence shown here is derived from an EMBL/GenBank/DDBJ whole genome shotgun (WGS) entry which is preliminary data.</text>
</comment>
<sequence length="128" mass="14120">MKQGLVVDDSAVIRRVTGRILELMGFGSTELDTGDKALDHCGAAMPDVILLDWNIPGLDGIELLRKLRRLPGSERVKIVYCATENDAMMIGRALRAGADDVLLKPFDLREVQEKFEDLGLILRQAKAS</sequence>
<dbReference type="AlphaFoldDB" id="A0A2S6NB85"/>
<dbReference type="InterPro" id="IPR011006">
    <property type="entry name" value="CheY-like_superfamily"/>
</dbReference>
<gene>
    <name evidence="1" type="ORF">CCR94_07865</name>
</gene>
<dbReference type="SMART" id="SM00448">
    <property type="entry name" value="REC"/>
    <property type="match status" value="1"/>
</dbReference>